<comment type="caution">
    <text evidence="9">The sequence shown here is derived from an EMBL/GenBank/DDBJ whole genome shotgun (WGS) entry which is preliminary data.</text>
</comment>
<evidence type="ECO:0000313" key="9">
    <source>
        <dbReference type="EMBL" id="KAJ8363247.1"/>
    </source>
</evidence>
<dbReference type="FunFam" id="2.60.120.260:FF:000009">
    <property type="entry name" value="SUN domain-containing protein 1 isoform X1"/>
    <property type="match status" value="1"/>
</dbReference>
<keyword evidence="4 7" id="KW-0472">Membrane</keyword>
<dbReference type="GO" id="GO:0005637">
    <property type="term" value="C:nuclear inner membrane"/>
    <property type="evidence" value="ECO:0007669"/>
    <property type="project" value="UniProtKB-SubCell"/>
</dbReference>
<gene>
    <name evidence="9" type="ORF">SKAU_G00120780</name>
</gene>
<evidence type="ECO:0000256" key="3">
    <source>
        <dbReference type="ARBA" id="ARBA00023054"/>
    </source>
</evidence>
<keyword evidence="2 7" id="KW-1133">Transmembrane helix</keyword>
<protein>
    <recommendedName>
        <fullName evidence="8">SUN domain-containing protein</fullName>
    </recommendedName>
</protein>
<dbReference type="SUPFAM" id="SSF69989">
    <property type="entry name" value="C-terminal domain of PLC-beta"/>
    <property type="match status" value="1"/>
</dbReference>
<reference evidence="9" key="1">
    <citation type="journal article" date="2023" name="Science">
        <title>Genome structures resolve the early diversification of teleost fishes.</title>
        <authorList>
            <person name="Parey E."/>
            <person name="Louis A."/>
            <person name="Montfort J."/>
            <person name="Bouchez O."/>
            <person name="Roques C."/>
            <person name="Iampietro C."/>
            <person name="Lluch J."/>
            <person name="Castinel A."/>
            <person name="Donnadieu C."/>
            <person name="Desvignes T."/>
            <person name="Floi Bucao C."/>
            <person name="Jouanno E."/>
            <person name="Wen M."/>
            <person name="Mejri S."/>
            <person name="Dirks R."/>
            <person name="Jansen H."/>
            <person name="Henkel C."/>
            <person name="Chen W.J."/>
            <person name="Zahm M."/>
            <person name="Cabau C."/>
            <person name="Klopp C."/>
            <person name="Thompson A.W."/>
            <person name="Robinson-Rechavi M."/>
            <person name="Braasch I."/>
            <person name="Lecointre G."/>
            <person name="Bobe J."/>
            <person name="Postlethwait J.H."/>
            <person name="Berthelot C."/>
            <person name="Roest Crollius H."/>
            <person name="Guiguen Y."/>
        </authorList>
    </citation>
    <scope>NUCLEOTIDE SEQUENCE</scope>
    <source>
        <strain evidence="9">WJC10195</strain>
    </source>
</reference>
<dbReference type="PROSITE" id="PS51469">
    <property type="entry name" value="SUN"/>
    <property type="match status" value="1"/>
</dbReference>
<dbReference type="EMBL" id="JAINUF010000004">
    <property type="protein sequence ID" value="KAJ8363247.1"/>
    <property type="molecule type" value="Genomic_DNA"/>
</dbReference>
<evidence type="ECO:0000256" key="2">
    <source>
        <dbReference type="ARBA" id="ARBA00022989"/>
    </source>
</evidence>
<evidence type="ECO:0000256" key="6">
    <source>
        <dbReference type="SAM" id="MobiDB-lite"/>
    </source>
</evidence>
<keyword evidence="10" id="KW-1185">Reference proteome</keyword>
<proteinExistence type="predicted"/>
<evidence type="ECO:0000256" key="5">
    <source>
        <dbReference type="ARBA" id="ARBA00037816"/>
    </source>
</evidence>
<dbReference type="GO" id="GO:0034993">
    <property type="term" value="C:meiotic nuclear membrane microtubule tethering complex"/>
    <property type="evidence" value="ECO:0007669"/>
    <property type="project" value="TreeGrafter"/>
</dbReference>
<evidence type="ECO:0000256" key="4">
    <source>
        <dbReference type="ARBA" id="ARBA00023136"/>
    </source>
</evidence>
<dbReference type="InterPro" id="IPR012919">
    <property type="entry name" value="SUN_dom"/>
</dbReference>
<dbReference type="PANTHER" id="PTHR12911">
    <property type="entry name" value="SAD1/UNC-84-LIKE PROTEIN-RELATED"/>
    <property type="match status" value="1"/>
</dbReference>
<dbReference type="PANTHER" id="PTHR12911:SF22">
    <property type="entry name" value="SUN DOMAIN-CONTAINING PROTEIN 2"/>
    <property type="match status" value="1"/>
</dbReference>
<accession>A0A9Q1FNL8</accession>
<keyword evidence="1 7" id="KW-0812">Transmembrane</keyword>
<dbReference type="Gene3D" id="2.60.120.260">
    <property type="entry name" value="Galactose-binding domain-like"/>
    <property type="match status" value="1"/>
</dbReference>
<dbReference type="Pfam" id="PF07738">
    <property type="entry name" value="Sad1_UNC"/>
    <property type="match status" value="1"/>
</dbReference>
<keyword evidence="3" id="KW-0175">Coiled coil</keyword>
<evidence type="ECO:0000313" key="10">
    <source>
        <dbReference type="Proteomes" id="UP001152622"/>
    </source>
</evidence>
<dbReference type="GO" id="GO:0043495">
    <property type="term" value="F:protein-membrane adaptor activity"/>
    <property type="evidence" value="ECO:0007669"/>
    <property type="project" value="TreeGrafter"/>
</dbReference>
<organism evidence="9 10">
    <name type="scientific">Synaphobranchus kaupii</name>
    <name type="common">Kaup's arrowtooth eel</name>
    <dbReference type="NCBI Taxonomy" id="118154"/>
    <lineage>
        <taxon>Eukaryota</taxon>
        <taxon>Metazoa</taxon>
        <taxon>Chordata</taxon>
        <taxon>Craniata</taxon>
        <taxon>Vertebrata</taxon>
        <taxon>Euteleostomi</taxon>
        <taxon>Actinopterygii</taxon>
        <taxon>Neopterygii</taxon>
        <taxon>Teleostei</taxon>
        <taxon>Anguilliformes</taxon>
        <taxon>Synaphobranchidae</taxon>
        <taxon>Synaphobranchus</taxon>
    </lineage>
</organism>
<evidence type="ECO:0000256" key="7">
    <source>
        <dbReference type="SAM" id="Phobius"/>
    </source>
</evidence>
<dbReference type="InterPro" id="IPR045119">
    <property type="entry name" value="SUN1-5"/>
</dbReference>
<feature type="domain" description="SUN" evidence="8">
    <location>
        <begin position="441"/>
        <end position="601"/>
    </location>
</feature>
<comment type="subcellular location">
    <subcellularLocation>
        <location evidence="5">Nucleus inner membrane</location>
        <topology evidence="5">Single-pass type II membrane protein</topology>
    </subcellularLocation>
</comment>
<feature type="region of interest" description="Disordered" evidence="6">
    <location>
        <begin position="108"/>
        <end position="132"/>
    </location>
</feature>
<evidence type="ECO:0000256" key="1">
    <source>
        <dbReference type="ARBA" id="ARBA00022692"/>
    </source>
</evidence>
<dbReference type="AlphaFoldDB" id="A0A9Q1FNL8"/>
<sequence length="605" mass="67922">MMQASTSSTGSTSQISYRESPVRIFKKKAVGRRSGTSRSSLVASHDSLGQYIDYDEDAPEDDWGSGVEHKAVSQRKSASSYRALGAEPLLSTRSSPALVSSSLQEVQGHSSGYSSSEEGYYRPGLKSAQSPAEPEFGVKDAIFSPARVMTMLFWRLGSAWYALTSGLSLLDVFLLSRRTAAVKKAVLLFFLLIFLAFTVWYWYPHIICFFTLRAAKSKPVASAPVITVPQDAAAAPGLSALQDEMDSRFLQTEARWTEERKRVMHEEVKWKEERGREQENMLREIAQLKQDGQTLKLLSETLKTEIRDLEQTVKRGDVEHRSRLGQETTGLDRQISDLRAELTSLHSATDLLHQRVDSQEAHNAKLKAELSQWLVEKLPSGALDGGLVLRPELQGALEGLEKKLLDRLAEDRDVHQIVHRALSLHRADGIGMVDYALESSGASVVNTRCSETYRTRSACLSLFGIPLWYHSESPRTVIQPEVYPGKCWAFRGGQGFVLISLSYPVRITHVTLEHLPKMLSPTSRIDSAPKDFSVYGMSNEKDEGTFLASFTYDQDGEPIQTFTLPDSEEGVYRMVELRILSNWGHLEYTCVYRFRVHGQPWSREE</sequence>
<feature type="transmembrane region" description="Helical" evidence="7">
    <location>
        <begin position="152"/>
        <end position="173"/>
    </location>
</feature>
<name>A0A9Q1FNL8_SYNKA</name>
<dbReference type="OrthoDB" id="342281at2759"/>
<evidence type="ECO:0000259" key="8">
    <source>
        <dbReference type="PROSITE" id="PS51469"/>
    </source>
</evidence>
<feature type="transmembrane region" description="Helical" evidence="7">
    <location>
        <begin position="185"/>
        <end position="203"/>
    </location>
</feature>
<dbReference type="Proteomes" id="UP001152622">
    <property type="component" value="Chromosome 4"/>
</dbReference>